<dbReference type="Pfam" id="PF09374">
    <property type="entry name" value="PG_binding_3"/>
    <property type="match status" value="1"/>
</dbReference>
<dbReference type="InterPro" id="IPR008565">
    <property type="entry name" value="TtsA-like_GH18_dom"/>
</dbReference>
<feature type="domain" description="Peptidoglycan binding" evidence="2">
    <location>
        <begin position="94"/>
        <end position="174"/>
    </location>
</feature>
<comment type="caution">
    <text evidence="3">The sequence shown here is derived from an EMBL/GenBank/DDBJ whole genome shotgun (WGS) entry which is preliminary data.</text>
</comment>
<dbReference type="Proteomes" id="UP000011922">
    <property type="component" value="Unassembled WGS sequence"/>
</dbReference>
<reference evidence="3 4" key="1">
    <citation type="journal article" date="2013" name="Genome Announc.">
        <title>Draft Genome Sequence for Desulfovibrio africanus Strain PCS.</title>
        <authorList>
            <person name="Brown S.D."/>
            <person name="Utturkar S.M."/>
            <person name="Arkin A.P."/>
            <person name="Deutschbauer A.M."/>
            <person name="Elias D.A."/>
            <person name="Hazen T.C."/>
            <person name="Chakraborty R."/>
        </authorList>
    </citation>
    <scope>NUCLEOTIDE SEQUENCE [LARGE SCALE GENOMIC DNA]</scope>
    <source>
        <strain evidence="3 4">PCS</strain>
    </source>
</reference>
<dbReference type="Gene3D" id="1.20.141.10">
    <property type="entry name" value="Chitosanase, subunit A, domain 1"/>
    <property type="match status" value="1"/>
</dbReference>
<evidence type="ECO:0000313" key="4">
    <source>
        <dbReference type="Proteomes" id="UP000011922"/>
    </source>
</evidence>
<dbReference type="SUPFAM" id="SSF53955">
    <property type="entry name" value="Lysozyme-like"/>
    <property type="match status" value="1"/>
</dbReference>
<dbReference type="InterPro" id="IPR018537">
    <property type="entry name" value="Peptidoglycan-bd_3"/>
</dbReference>
<evidence type="ECO:0000259" key="2">
    <source>
        <dbReference type="Pfam" id="PF09374"/>
    </source>
</evidence>
<dbReference type="CDD" id="cd13926">
    <property type="entry name" value="N-acetylmuramidase_GH108"/>
    <property type="match status" value="1"/>
</dbReference>
<dbReference type="PATRIC" id="fig|1262666.3.peg.40"/>
<dbReference type="EMBL" id="AOSV01000001">
    <property type="protein sequence ID" value="EMG39154.1"/>
    <property type="molecule type" value="Genomic_DNA"/>
</dbReference>
<protein>
    <submittedName>
        <fullName evidence="3">Putative secretion activating protein</fullName>
    </submittedName>
</protein>
<sequence>MSGKQADPLFEEALAFVLSHEGGYVRDPRDPGGETKYGISRRSYPGLDITNLTREQAAMIYRRDFWDGPGISHLPRELALPVFDAAVNAGCRAAVRWLQEAMNAAGETDQGLPSLEVDGELGPVTLERARQVAENGPVILRLVRACMLLRRIRHYLEISERVTLRPFLRGWLGRTLALDEKS</sequence>
<name>M5PYH8_DESAF</name>
<dbReference type="AlphaFoldDB" id="M5PYH8"/>
<dbReference type="RefSeq" id="WP_005982779.1">
    <property type="nucleotide sequence ID" value="NZ_AOSV01000001.1"/>
</dbReference>
<feature type="domain" description="TtsA-like Glycoside hydrolase family 108" evidence="1">
    <location>
        <begin position="15"/>
        <end position="90"/>
    </location>
</feature>
<evidence type="ECO:0000313" key="3">
    <source>
        <dbReference type="EMBL" id="EMG39154.1"/>
    </source>
</evidence>
<dbReference type="Pfam" id="PF05838">
    <property type="entry name" value="Glyco_hydro_108"/>
    <property type="match status" value="1"/>
</dbReference>
<dbReference type="OrthoDB" id="5359795at2"/>
<gene>
    <name evidence="3" type="ORF">PCS_00040</name>
</gene>
<proteinExistence type="predicted"/>
<organism evidence="3 4">
    <name type="scientific">Desulfocurvibacter africanus PCS</name>
    <dbReference type="NCBI Taxonomy" id="1262666"/>
    <lineage>
        <taxon>Bacteria</taxon>
        <taxon>Pseudomonadati</taxon>
        <taxon>Thermodesulfobacteriota</taxon>
        <taxon>Desulfovibrionia</taxon>
        <taxon>Desulfovibrionales</taxon>
        <taxon>Desulfovibrionaceae</taxon>
        <taxon>Desulfocurvibacter</taxon>
    </lineage>
</organism>
<accession>M5PYH8</accession>
<evidence type="ECO:0000259" key="1">
    <source>
        <dbReference type="Pfam" id="PF05838"/>
    </source>
</evidence>
<dbReference type="InterPro" id="IPR023346">
    <property type="entry name" value="Lysozyme-like_dom_sf"/>
</dbReference>